<dbReference type="EMBL" id="PPTY01000017">
    <property type="protein sequence ID" value="RDB84335.1"/>
    <property type="molecule type" value="Genomic_DNA"/>
</dbReference>
<evidence type="ECO:0000256" key="1">
    <source>
        <dbReference type="SAM" id="Phobius"/>
    </source>
</evidence>
<feature type="transmembrane region" description="Helical" evidence="1">
    <location>
        <begin position="74"/>
        <end position="96"/>
    </location>
</feature>
<dbReference type="InterPro" id="IPR007059">
    <property type="entry name" value="DmsC"/>
</dbReference>
<dbReference type="Proteomes" id="UP000253857">
    <property type="component" value="Unassembled WGS sequence"/>
</dbReference>
<feature type="transmembrane region" description="Helical" evidence="1">
    <location>
        <begin position="42"/>
        <end position="62"/>
    </location>
</feature>
<feature type="transmembrane region" description="Helical" evidence="1">
    <location>
        <begin position="207"/>
        <end position="229"/>
    </location>
</feature>
<dbReference type="GO" id="GO:0005886">
    <property type="term" value="C:plasma membrane"/>
    <property type="evidence" value="ECO:0007669"/>
    <property type="project" value="TreeGrafter"/>
</dbReference>
<feature type="transmembrane region" description="Helical" evidence="1">
    <location>
        <begin position="6"/>
        <end position="30"/>
    </location>
</feature>
<dbReference type="PANTHER" id="PTHR38095:SF1">
    <property type="entry name" value="ANAEROBIC DIMETHYL SULFOXIDE REDUCTASE CHAIN YNFH"/>
    <property type="match status" value="1"/>
</dbReference>
<dbReference type="GO" id="GO:0009390">
    <property type="term" value="C:dimethyl sulfoxide reductase complex"/>
    <property type="evidence" value="ECO:0007669"/>
    <property type="project" value="TreeGrafter"/>
</dbReference>
<protein>
    <submittedName>
        <fullName evidence="2">DMSO reductase</fullName>
    </submittedName>
</protein>
<gene>
    <name evidence="2" type="ORF">C1871_09950</name>
</gene>
<proteinExistence type="predicted"/>
<name>A0A369N6K7_EGGLN</name>
<dbReference type="Pfam" id="PF04976">
    <property type="entry name" value="DmsC"/>
    <property type="match status" value="1"/>
</dbReference>
<sequence length="273" mass="27907">MEIQWALVLFTVISGAGAWLFAFSMLGYLLKKDATPSKMETIVAFVLVAVGGCMSVLHLSHVDRILEALNHPTSGIFVEAAMIGVLCVILAVYFVLLVRGSSEKARTAVGVLGLLVGMVFTYACGSSYMMEARPAWQTVALPLAYFGTAASAGAGLNLLLKAVQKRDGAAVSFAGLLAVVGGALGLVLAAAFCISAGAYVAAADNGAMAGTVALFVALAAVVACGAVALKQPKSALALGAIALVAGVAAATLLRVVMWLIGTPFMDFFLMALD</sequence>
<accession>A0A369N6K7</accession>
<feature type="transmembrane region" description="Helical" evidence="1">
    <location>
        <begin position="108"/>
        <end position="129"/>
    </location>
</feature>
<evidence type="ECO:0000313" key="3">
    <source>
        <dbReference type="Proteomes" id="UP000253857"/>
    </source>
</evidence>
<comment type="caution">
    <text evidence="2">The sequence shown here is derived from an EMBL/GenBank/DDBJ whole genome shotgun (WGS) entry which is preliminary data.</text>
</comment>
<dbReference type="RefSeq" id="WP_114518640.1">
    <property type="nucleotide sequence ID" value="NZ_AP031442.1"/>
</dbReference>
<keyword evidence="1" id="KW-0472">Membrane</keyword>
<keyword evidence="1" id="KW-1133">Transmembrane helix</keyword>
<dbReference type="GO" id="GO:0009389">
    <property type="term" value="F:dimethyl sulfoxide reductase activity"/>
    <property type="evidence" value="ECO:0007669"/>
    <property type="project" value="TreeGrafter"/>
</dbReference>
<keyword evidence="1" id="KW-0812">Transmembrane</keyword>
<dbReference type="GO" id="GO:0019645">
    <property type="term" value="P:anaerobic electron transport chain"/>
    <property type="evidence" value="ECO:0007669"/>
    <property type="project" value="InterPro"/>
</dbReference>
<evidence type="ECO:0000313" key="2">
    <source>
        <dbReference type="EMBL" id="RDB84335.1"/>
    </source>
</evidence>
<organism evidence="2 3">
    <name type="scientific">Eggerthella lenta</name>
    <name type="common">Eubacterium lentum</name>
    <dbReference type="NCBI Taxonomy" id="84112"/>
    <lineage>
        <taxon>Bacteria</taxon>
        <taxon>Bacillati</taxon>
        <taxon>Actinomycetota</taxon>
        <taxon>Coriobacteriia</taxon>
        <taxon>Eggerthellales</taxon>
        <taxon>Eggerthellaceae</taxon>
        <taxon>Eggerthella</taxon>
    </lineage>
</organism>
<feature type="transmembrane region" description="Helical" evidence="1">
    <location>
        <begin position="135"/>
        <end position="160"/>
    </location>
</feature>
<dbReference type="PANTHER" id="PTHR38095">
    <property type="entry name" value="ANAEROBIC DIMETHYL SULFOXIDE REDUCTASE CHAIN YNFH"/>
    <property type="match status" value="1"/>
</dbReference>
<reference evidence="2 3" key="1">
    <citation type="journal article" date="2018" name="Elife">
        <title>Discovery and characterization of a prevalent human gut bacterial enzyme sufficient for the inactivation of a family of plant toxins.</title>
        <authorList>
            <person name="Koppel N."/>
            <person name="Bisanz J.E."/>
            <person name="Pandelia M.E."/>
            <person name="Turnbaugh P.J."/>
            <person name="Balskus E.P."/>
        </authorList>
    </citation>
    <scope>NUCLEOTIDE SEQUENCE [LARGE SCALE GENOMIC DNA]</scope>
    <source>
        <strain evidence="2 3">FAA1-1-60AUCSF</strain>
    </source>
</reference>
<dbReference type="AlphaFoldDB" id="A0A369N6K7"/>
<feature type="transmembrane region" description="Helical" evidence="1">
    <location>
        <begin position="172"/>
        <end position="201"/>
    </location>
</feature>
<feature type="transmembrane region" description="Helical" evidence="1">
    <location>
        <begin position="236"/>
        <end position="260"/>
    </location>
</feature>